<evidence type="ECO:0000256" key="1">
    <source>
        <dbReference type="ARBA" id="ARBA00004141"/>
    </source>
</evidence>
<dbReference type="Pfam" id="PF05346">
    <property type="entry name" value="DUF747"/>
    <property type="match status" value="1"/>
</dbReference>
<keyword evidence="5 6" id="KW-0472">Membrane</keyword>
<gene>
    <name evidence="7" type="ORF">B456_010G152700</name>
</gene>
<proteinExistence type="inferred from homology"/>
<feature type="transmembrane region" description="Helical" evidence="6">
    <location>
        <begin position="53"/>
        <end position="75"/>
    </location>
</feature>
<dbReference type="STRING" id="29730.A0A0D2U2W4"/>
<dbReference type="Proteomes" id="UP000032304">
    <property type="component" value="Chromosome 10"/>
</dbReference>
<dbReference type="eggNOG" id="KOG2490">
    <property type="taxonomic scope" value="Eukaryota"/>
</dbReference>
<accession>A0A0D2U2W4</accession>
<reference evidence="7 8" key="1">
    <citation type="journal article" date="2012" name="Nature">
        <title>Repeated polyploidization of Gossypium genomes and the evolution of spinnable cotton fibres.</title>
        <authorList>
            <person name="Paterson A.H."/>
            <person name="Wendel J.F."/>
            <person name="Gundlach H."/>
            <person name="Guo H."/>
            <person name="Jenkins J."/>
            <person name="Jin D."/>
            <person name="Llewellyn D."/>
            <person name="Showmaker K.C."/>
            <person name="Shu S."/>
            <person name="Udall J."/>
            <person name="Yoo M.J."/>
            <person name="Byers R."/>
            <person name="Chen W."/>
            <person name="Doron-Faigenboim A."/>
            <person name="Duke M.V."/>
            <person name="Gong L."/>
            <person name="Grimwood J."/>
            <person name="Grover C."/>
            <person name="Grupp K."/>
            <person name="Hu G."/>
            <person name="Lee T.H."/>
            <person name="Li J."/>
            <person name="Lin L."/>
            <person name="Liu T."/>
            <person name="Marler B.S."/>
            <person name="Page J.T."/>
            <person name="Roberts A.W."/>
            <person name="Romanel E."/>
            <person name="Sanders W.S."/>
            <person name="Szadkowski E."/>
            <person name="Tan X."/>
            <person name="Tang H."/>
            <person name="Xu C."/>
            <person name="Wang J."/>
            <person name="Wang Z."/>
            <person name="Zhang D."/>
            <person name="Zhang L."/>
            <person name="Ashrafi H."/>
            <person name="Bedon F."/>
            <person name="Bowers J.E."/>
            <person name="Brubaker C.L."/>
            <person name="Chee P.W."/>
            <person name="Das S."/>
            <person name="Gingle A.R."/>
            <person name="Haigler C.H."/>
            <person name="Harker D."/>
            <person name="Hoffmann L.V."/>
            <person name="Hovav R."/>
            <person name="Jones D.C."/>
            <person name="Lemke C."/>
            <person name="Mansoor S."/>
            <person name="ur Rahman M."/>
            <person name="Rainville L.N."/>
            <person name="Rambani A."/>
            <person name="Reddy U.K."/>
            <person name="Rong J.K."/>
            <person name="Saranga Y."/>
            <person name="Scheffler B.E."/>
            <person name="Scheffler J.A."/>
            <person name="Stelly D.M."/>
            <person name="Triplett B.A."/>
            <person name="Van Deynze A."/>
            <person name="Vaslin M.F."/>
            <person name="Waghmare V.N."/>
            <person name="Walford S.A."/>
            <person name="Wright R.J."/>
            <person name="Zaki E.A."/>
            <person name="Zhang T."/>
            <person name="Dennis E.S."/>
            <person name="Mayer K.F."/>
            <person name="Peterson D.G."/>
            <person name="Rokhsar D.S."/>
            <person name="Wang X."/>
            <person name="Schmutz J."/>
        </authorList>
    </citation>
    <scope>NUCLEOTIDE SEQUENCE [LARGE SCALE GENOMIC DNA]</scope>
</reference>
<comment type="subcellular location">
    <subcellularLocation>
        <location evidence="1">Membrane</location>
        <topology evidence="1">Multi-pass membrane protein</topology>
    </subcellularLocation>
</comment>
<comment type="similarity">
    <text evidence="2">Belongs to the TAPT1 family.</text>
</comment>
<keyword evidence="4 6" id="KW-1133">Transmembrane helix</keyword>
<evidence type="ECO:0000256" key="5">
    <source>
        <dbReference type="ARBA" id="ARBA00023136"/>
    </source>
</evidence>
<keyword evidence="3 6" id="KW-0812">Transmembrane</keyword>
<dbReference type="GO" id="GO:0005789">
    <property type="term" value="C:endoplasmic reticulum membrane"/>
    <property type="evidence" value="ECO:0007669"/>
    <property type="project" value="TreeGrafter"/>
</dbReference>
<dbReference type="PANTHER" id="PTHR13317">
    <property type="entry name" value="TRANSMEMBRANE ANTERIOR POSTERIOR TRANSFORMATION PROTEIN 1 HOMOLOG"/>
    <property type="match status" value="1"/>
</dbReference>
<organism evidence="7 8">
    <name type="scientific">Gossypium raimondii</name>
    <name type="common">Peruvian cotton</name>
    <name type="synonym">Gossypium klotzschianum subsp. raimondii</name>
    <dbReference type="NCBI Taxonomy" id="29730"/>
    <lineage>
        <taxon>Eukaryota</taxon>
        <taxon>Viridiplantae</taxon>
        <taxon>Streptophyta</taxon>
        <taxon>Embryophyta</taxon>
        <taxon>Tracheophyta</taxon>
        <taxon>Spermatophyta</taxon>
        <taxon>Magnoliopsida</taxon>
        <taxon>eudicotyledons</taxon>
        <taxon>Gunneridae</taxon>
        <taxon>Pentapetalae</taxon>
        <taxon>rosids</taxon>
        <taxon>malvids</taxon>
        <taxon>Malvales</taxon>
        <taxon>Malvaceae</taxon>
        <taxon>Malvoideae</taxon>
        <taxon>Gossypium</taxon>
    </lineage>
</organism>
<evidence type="ECO:0000313" key="7">
    <source>
        <dbReference type="EMBL" id="KJB63309.1"/>
    </source>
</evidence>
<dbReference type="Gramene" id="KJB63309">
    <property type="protein sequence ID" value="KJB63309"/>
    <property type="gene ID" value="B456_010G152700"/>
</dbReference>
<protein>
    <submittedName>
        <fullName evidence="7">Uncharacterized protein</fullName>
    </submittedName>
</protein>
<keyword evidence="8" id="KW-1185">Reference proteome</keyword>
<dbReference type="InterPro" id="IPR008010">
    <property type="entry name" value="Tatp1"/>
</dbReference>
<sequence>MKCIVEIHCGEPQHLVVRKNESECMILSSACHIDVKWQFKRLSAAELCDFGCFLVLACGVILLGQIDISLIYHMIRGQGTIKLYMIYNVLER</sequence>
<dbReference type="AlphaFoldDB" id="A0A0D2U2W4"/>
<evidence type="ECO:0000256" key="4">
    <source>
        <dbReference type="ARBA" id="ARBA00022989"/>
    </source>
</evidence>
<evidence type="ECO:0000256" key="2">
    <source>
        <dbReference type="ARBA" id="ARBA00008803"/>
    </source>
</evidence>
<evidence type="ECO:0000256" key="3">
    <source>
        <dbReference type="ARBA" id="ARBA00022692"/>
    </source>
</evidence>
<name>A0A0D2U2W4_GOSRA</name>
<dbReference type="EMBL" id="CM001749">
    <property type="protein sequence ID" value="KJB63309.1"/>
    <property type="molecule type" value="Genomic_DNA"/>
</dbReference>
<evidence type="ECO:0000313" key="8">
    <source>
        <dbReference type="Proteomes" id="UP000032304"/>
    </source>
</evidence>
<evidence type="ECO:0000256" key="6">
    <source>
        <dbReference type="SAM" id="Phobius"/>
    </source>
</evidence>
<dbReference type="PANTHER" id="PTHR13317:SF4">
    <property type="entry name" value="TRANSMEMBRANE ANTERIOR POSTERIOR TRANSFORMATION PROTEIN 1 HOMOLOG"/>
    <property type="match status" value="1"/>
</dbReference>